<organism evidence="2 3">
    <name type="scientific">Solanum pennellii</name>
    <name type="common">Tomato</name>
    <name type="synonym">Lycopersicon pennellii</name>
    <dbReference type="NCBI Taxonomy" id="28526"/>
    <lineage>
        <taxon>Eukaryota</taxon>
        <taxon>Viridiplantae</taxon>
        <taxon>Streptophyta</taxon>
        <taxon>Embryophyta</taxon>
        <taxon>Tracheophyta</taxon>
        <taxon>Spermatophyta</taxon>
        <taxon>Magnoliopsida</taxon>
        <taxon>eudicotyledons</taxon>
        <taxon>Gunneridae</taxon>
        <taxon>Pentapetalae</taxon>
        <taxon>asterids</taxon>
        <taxon>lamiids</taxon>
        <taxon>Solanales</taxon>
        <taxon>Solanaceae</taxon>
        <taxon>Solanoideae</taxon>
        <taxon>Solaneae</taxon>
        <taxon>Solanum</taxon>
        <taxon>Solanum subgen. Lycopersicon</taxon>
    </lineage>
</organism>
<gene>
    <name evidence="3" type="primary">LOC107017346</name>
</gene>
<name>A0ABM1GM14_SOLPN</name>
<comment type="similarity">
    <text evidence="1">Belongs to the ARG7 family.</text>
</comment>
<reference evidence="2" key="1">
    <citation type="journal article" date="2014" name="Nat. Genet.">
        <title>The genome of the stress-tolerant wild tomato species Solanum pennellii.</title>
        <authorList>
            <person name="Bolger A."/>
            <person name="Scossa F."/>
            <person name="Bolger M.E."/>
            <person name="Lanz C."/>
            <person name="Maumus F."/>
            <person name="Tohge T."/>
            <person name="Quesneville H."/>
            <person name="Alseekh S."/>
            <person name="Sorensen I."/>
            <person name="Lichtenstein G."/>
            <person name="Fich E.A."/>
            <person name="Conte M."/>
            <person name="Keller H."/>
            <person name="Schneeberger K."/>
            <person name="Schwacke R."/>
            <person name="Ofner I."/>
            <person name="Vrebalov J."/>
            <person name="Xu Y."/>
            <person name="Osorio S."/>
            <person name="Aflitos S.A."/>
            <person name="Schijlen E."/>
            <person name="Jimenez-Gomez J.M."/>
            <person name="Ryngajllo M."/>
            <person name="Kimura S."/>
            <person name="Kumar R."/>
            <person name="Koenig D."/>
            <person name="Headland L.R."/>
            <person name="Maloof J.N."/>
            <person name="Sinha N."/>
            <person name="van Ham R.C."/>
            <person name="Lankhorst R.K."/>
            <person name="Mao L."/>
            <person name="Vogel A."/>
            <person name="Arsova B."/>
            <person name="Panstruga R."/>
            <person name="Fei Z."/>
            <person name="Rose J.K."/>
            <person name="Zamir D."/>
            <person name="Carrari F."/>
            <person name="Giovannoni J.J."/>
            <person name="Weigel D."/>
            <person name="Usadel B."/>
            <person name="Fernie A.R."/>
        </authorList>
    </citation>
    <scope>NUCLEOTIDE SEQUENCE [LARGE SCALE GENOMIC DNA]</scope>
    <source>
        <strain evidence="2">cv. LA0716</strain>
    </source>
</reference>
<sequence length="148" mass="16353">MAMVSAKKLIKMDRKCQKFAAMQRKRISFPRNASDVDSCSASPSSMVQKVHFVIYTADQARFIVPLAYLKNEVIRQPLSMSEEEFGLPSGGPITLPCDSAFMSYIISLIKRGVAPGDLHRVVLLSIPSCCCSISSMNQESGSRQLLVY</sequence>
<dbReference type="RefSeq" id="XP_015073084.1">
    <property type="nucleotide sequence ID" value="XM_015217598.2"/>
</dbReference>
<dbReference type="Proteomes" id="UP000694930">
    <property type="component" value="Chromosome 4"/>
</dbReference>
<protein>
    <submittedName>
        <fullName evidence="3">Auxin-responsive protein SAUR68-like</fullName>
    </submittedName>
</protein>
<evidence type="ECO:0000313" key="3">
    <source>
        <dbReference type="RefSeq" id="XP_015073084.1"/>
    </source>
</evidence>
<reference evidence="3" key="2">
    <citation type="submission" date="2025-08" db="UniProtKB">
        <authorList>
            <consortium name="RefSeq"/>
        </authorList>
    </citation>
    <scope>IDENTIFICATION</scope>
</reference>
<proteinExistence type="inferred from homology"/>
<dbReference type="GeneID" id="107017346"/>
<dbReference type="Pfam" id="PF02519">
    <property type="entry name" value="Auxin_inducible"/>
    <property type="match status" value="1"/>
</dbReference>
<dbReference type="InterPro" id="IPR003676">
    <property type="entry name" value="SAUR_fam"/>
</dbReference>
<dbReference type="PANTHER" id="PTHR31175:SF95">
    <property type="entry name" value="AUXIN-INDUCED SAUR"/>
    <property type="match status" value="1"/>
</dbReference>
<dbReference type="PANTHER" id="PTHR31175">
    <property type="entry name" value="AUXIN-RESPONSIVE FAMILY PROTEIN"/>
    <property type="match status" value="1"/>
</dbReference>
<evidence type="ECO:0000313" key="2">
    <source>
        <dbReference type="Proteomes" id="UP000694930"/>
    </source>
</evidence>
<keyword evidence="2" id="KW-1185">Reference proteome</keyword>
<accession>A0ABM1GM14</accession>
<evidence type="ECO:0000256" key="1">
    <source>
        <dbReference type="ARBA" id="ARBA00006974"/>
    </source>
</evidence>